<evidence type="ECO:0000313" key="2">
    <source>
        <dbReference type="EMBL" id="CAH1416075.1"/>
    </source>
</evidence>
<dbReference type="Proteomes" id="UP001157418">
    <property type="component" value="Unassembled WGS sequence"/>
</dbReference>
<organism evidence="2 3">
    <name type="scientific">Lactuca virosa</name>
    <dbReference type="NCBI Taxonomy" id="75947"/>
    <lineage>
        <taxon>Eukaryota</taxon>
        <taxon>Viridiplantae</taxon>
        <taxon>Streptophyta</taxon>
        <taxon>Embryophyta</taxon>
        <taxon>Tracheophyta</taxon>
        <taxon>Spermatophyta</taxon>
        <taxon>Magnoliopsida</taxon>
        <taxon>eudicotyledons</taxon>
        <taxon>Gunneridae</taxon>
        <taxon>Pentapetalae</taxon>
        <taxon>asterids</taxon>
        <taxon>campanulids</taxon>
        <taxon>Asterales</taxon>
        <taxon>Asteraceae</taxon>
        <taxon>Cichorioideae</taxon>
        <taxon>Cichorieae</taxon>
        <taxon>Lactucinae</taxon>
        <taxon>Lactuca</taxon>
    </lineage>
</organism>
<dbReference type="EMBL" id="CAKMRJ010000002">
    <property type="protein sequence ID" value="CAH1416075.1"/>
    <property type="molecule type" value="Genomic_DNA"/>
</dbReference>
<gene>
    <name evidence="2" type="ORF">LVIROSA_LOCUS3864</name>
</gene>
<proteinExistence type="predicted"/>
<dbReference type="AlphaFoldDB" id="A0AAU9LQ92"/>
<feature type="region of interest" description="Disordered" evidence="1">
    <location>
        <begin position="1"/>
        <end position="55"/>
    </location>
</feature>
<name>A0AAU9LQ92_9ASTR</name>
<evidence type="ECO:0000256" key="1">
    <source>
        <dbReference type="SAM" id="MobiDB-lite"/>
    </source>
</evidence>
<sequence>MEQEPEEDRTEDPEEMEQEPEEEMEIEAYESMGEVTPIEEERHVASPPPTSYYLGSGLTGNLHSYDAAPIEPTSNPVSEAPRAIQEMRMHDPAWITEVVNEWVRDQGGTHPFEVRRCSKA</sequence>
<protein>
    <submittedName>
        <fullName evidence="2">Uncharacterized protein</fullName>
    </submittedName>
</protein>
<comment type="caution">
    <text evidence="2">The sequence shown here is derived from an EMBL/GenBank/DDBJ whole genome shotgun (WGS) entry which is preliminary data.</text>
</comment>
<accession>A0AAU9LQ92</accession>
<keyword evidence="3" id="KW-1185">Reference proteome</keyword>
<evidence type="ECO:0000313" key="3">
    <source>
        <dbReference type="Proteomes" id="UP001157418"/>
    </source>
</evidence>
<reference evidence="2 3" key="1">
    <citation type="submission" date="2022-01" db="EMBL/GenBank/DDBJ databases">
        <authorList>
            <person name="Xiong W."/>
            <person name="Schranz E."/>
        </authorList>
    </citation>
    <scope>NUCLEOTIDE SEQUENCE [LARGE SCALE GENOMIC DNA]</scope>
</reference>
<feature type="compositionally biased region" description="Acidic residues" evidence="1">
    <location>
        <begin position="1"/>
        <end position="28"/>
    </location>
</feature>